<dbReference type="Gene3D" id="3.40.50.2000">
    <property type="entry name" value="Glycogen Phosphorylase B"/>
    <property type="match status" value="1"/>
</dbReference>
<evidence type="ECO:0000313" key="2">
    <source>
        <dbReference type="EMBL" id="PRY19839.1"/>
    </source>
</evidence>
<reference evidence="2 3" key="1">
    <citation type="submission" date="2018-03" db="EMBL/GenBank/DDBJ databases">
        <title>Genomic Encyclopedia of Archaeal and Bacterial Type Strains, Phase II (KMG-II): from individual species to whole genera.</title>
        <authorList>
            <person name="Goeker M."/>
        </authorList>
    </citation>
    <scope>NUCLEOTIDE SEQUENCE [LARGE SCALE GENOMIC DNA]</scope>
    <source>
        <strain evidence="2 3">DSM 29328</strain>
    </source>
</reference>
<organism evidence="2 3">
    <name type="scientific">Aliiruegeria haliotis</name>
    <dbReference type="NCBI Taxonomy" id="1280846"/>
    <lineage>
        <taxon>Bacteria</taxon>
        <taxon>Pseudomonadati</taxon>
        <taxon>Pseudomonadota</taxon>
        <taxon>Alphaproteobacteria</taxon>
        <taxon>Rhodobacterales</taxon>
        <taxon>Roseobacteraceae</taxon>
        <taxon>Aliiruegeria</taxon>
    </lineage>
</organism>
<dbReference type="EMBL" id="PVTD01000017">
    <property type="protein sequence ID" value="PRY19839.1"/>
    <property type="molecule type" value="Genomic_DNA"/>
</dbReference>
<sequence>MILVTIGMQLPFPRLLTAMDGIAARTKEPVLAQTGPQRQGYKFMETLETIPPSEYEGTFERSRVVVGHAGIGTILTAKKIGKPLIIFPRRHSNGEHRNDHQVATAQHFEALPGIHIAWDEDDLEKLVHCPSLEGATASLNPSYATLLHRIESFIDSGGR</sequence>
<dbReference type="Pfam" id="PF04101">
    <property type="entry name" value="Glyco_tran_28_C"/>
    <property type="match status" value="1"/>
</dbReference>
<keyword evidence="2" id="KW-0808">Transferase</keyword>
<dbReference type="AlphaFoldDB" id="A0A2T0RFC1"/>
<protein>
    <submittedName>
        <fullName evidence="2">UDP-N-acetylglucosamine transferase subunit ALG13</fullName>
    </submittedName>
</protein>
<name>A0A2T0RFC1_9RHOB</name>
<dbReference type="OrthoDB" id="7186565at2"/>
<evidence type="ECO:0000313" key="3">
    <source>
        <dbReference type="Proteomes" id="UP000239480"/>
    </source>
</evidence>
<comment type="caution">
    <text evidence="2">The sequence shown here is derived from an EMBL/GenBank/DDBJ whole genome shotgun (WGS) entry which is preliminary data.</text>
</comment>
<gene>
    <name evidence="2" type="ORF">CLV78_1173</name>
</gene>
<feature type="domain" description="Glycosyl transferase family 28 C-terminal" evidence="1">
    <location>
        <begin position="45"/>
        <end position="111"/>
    </location>
</feature>
<dbReference type="RefSeq" id="WP_158263639.1">
    <property type="nucleotide sequence ID" value="NZ_PVTD01000017.1"/>
</dbReference>
<accession>A0A2T0RFC1</accession>
<dbReference type="InterPro" id="IPR007235">
    <property type="entry name" value="Glyco_trans_28_C"/>
</dbReference>
<evidence type="ECO:0000259" key="1">
    <source>
        <dbReference type="Pfam" id="PF04101"/>
    </source>
</evidence>
<keyword evidence="3" id="KW-1185">Reference proteome</keyword>
<dbReference type="GO" id="GO:0016758">
    <property type="term" value="F:hexosyltransferase activity"/>
    <property type="evidence" value="ECO:0007669"/>
    <property type="project" value="InterPro"/>
</dbReference>
<dbReference type="Proteomes" id="UP000239480">
    <property type="component" value="Unassembled WGS sequence"/>
</dbReference>
<proteinExistence type="predicted"/>
<dbReference type="SUPFAM" id="SSF53756">
    <property type="entry name" value="UDP-Glycosyltransferase/glycogen phosphorylase"/>
    <property type="match status" value="1"/>
</dbReference>